<organism evidence="2 3">
    <name type="scientific">Aquilegia coerulea</name>
    <name type="common">Rocky mountain columbine</name>
    <dbReference type="NCBI Taxonomy" id="218851"/>
    <lineage>
        <taxon>Eukaryota</taxon>
        <taxon>Viridiplantae</taxon>
        <taxon>Streptophyta</taxon>
        <taxon>Embryophyta</taxon>
        <taxon>Tracheophyta</taxon>
        <taxon>Spermatophyta</taxon>
        <taxon>Magnoliopsida</taxon>
        <taxon>Ranunculales</taxon>
        <taxon>Ranunculaceae</taxon>
        <taxon>Thalictroideae</taxon>
        <taxon>Aquilegia</taxon>
    </lineage>
</organism>
<dbReference type="Proteomes" id="UP000230069">
    <property type="component" value="Unassembled WGS sequence"/>
</dbReference>
<dbReference type="InterPro" id="IPR032675">
    <property type="entry name" value="LRR_dom_sf"/>
</dbReference>
<sequence length="185" mass="20729">MGGTINKLSVCWPIISCNSLEDLTLGIINLKWFTNTNVKFPNLRTMYLDEVNICSVNVINQHLSNCPLLESLVLSTRVYEDEVEDHSNDTVIIPSPNLKTLWLSLSKWPTIHEIKFFSKNLHTLGYHGGVPPPNFDSDILSSLDEANFNITPKAGLPNLNDATAGDIHWASKILMDLCNVHIYPL</sequence>
<dbReference type="InterPro" id="IPR050232">
    <property type="entry name" value="FBL13/AtMIF1-like"/>
</dbReference>
<evidence type="ECO:0000313" key="3">
    <source>
        <dbReference type="Proteomes" id="UP000230069"/>
    </source>
</evidence>
<protein>
    <recommendedName>
        <fullName evidence="1">F-box/LRR-repeat protein 15/At3g58940/PEG3-like LRR domain-containing protein</fullName>
    </recommendedName>
</protein>
<keyword evidence="3" id="KW-1185">Reference proteome</keyword>
<evidence type="ECO:0000313" key="2">
    <source>
        <dbReference type="EMBL" id="PIA40249.1"/>
    </source>
</evidence>
<dbReference type="InParanoid" id="A0A2G5D9P3"/>
<dbReference type="SUPFAM" id="SSF52058">
    <property type="entry name" value="L domain-like"/>
    <property type="match status" value="1"/>
</dbReference>
<evidence type="ECO:0000259" key="1">
    <source>
        <dbReference type="Pfam" id="PF24758"/>
    </source>
</evidence>
<name>A0A2G5D9P3_AQUCA</name>
<accession>A0A2G5D9P3</accession>
<dbReference type="Gene3D" id="3.80.10.10">
    <property type="entry name" value="Ribonuclease Inhibitor"/>
    <property type="match status" value="1"/>
</dbReference>
<dbReference type="Pfam" id="PF24758">
    <property type="entry name" value="LRR_At5g56370"/>
    <property type="match status" value="1"/>
</dbReference>
<gene>
    <name evidence="2" type="ORF">AQUCO_02500148v1</name>
</gene>
<proteinExistence type="predicted"/>
<reference evidence="2 3" key="1">
    <citation type="submission" date="2017-09" db="EMBL/GenBank/DDBJ databases">
        <title>WGS assembly of Aquilegia coerulea Goldsmith.</title>
        <authorList>
            <person name="Hodges S."/>
            <person name="Kramer E."/>
            <person name="Nordborg M."/>
            <person name="Tomkins J."/>
            <person name="Borevitz J."/>
            <person name="Derieg N."/>
            <person name="Yan J."/>
            <person name="Mihaltcheva S."/>
            <person name="Hayes R.D."/>
            <person name="Rokhsar D."/>
        </authorList>
    </citation>
    <scope>NUCLEOTIDE SEQUENCE [LARGE SCALE GENOMIC DNA]</scope>
    <source>
        <strain evidence="3">cv. Goldsmith</strain>
    </source>
</reference>
<feature type="domain" description="F-box/LRR-repeat protein 15/At3g58940/PEG3-like LRR" evidence="1">
    <location>
        <begin position="14"/>
        <end position="104"/>
    </location>
</feature>
<dbReference type="InterPro" id="IPR055411">
    <property type="entry name" value="LRR_FXL15/At3g58940/PEG3-like"/>
</dbReference>
<dbReference type="EMBL" id="KZ305042">
    <property type="protein sequence ID" value="PIA40249.1"/>
    <property type="molecule type" value="Genomic_DNA"/>
</dbReference>
<dbReference type="PANTHER" id="PTHR31900">
    <property type="entry name" value="F-BOX/RNI SUPERFAMILY PROTEIN-RELATED"/>
    <property type="match status" value="1"/>
</dbReference>
<dbReference type="PANTHER" id="PTHR31900:SF30">
    <property type="entry name" value="SUPERFAMILY PROTEIN, PUTATIVE-RELATED"/>
    <property type="match status" value="1"/>
</dbReference>
<dbReference type="AlphaFoldDB" id="A0A2G5D9P3"/>